<organism evidence="9">
    <name type="scientific">Blastochloris viridis</name>
    <name type="common">Rhodopseudomonas viridis</name>
    <dbReference type="NCBI Taxonomy" id="1079"/>
    <lineage>
        <taxon>Bacteria</taxon>
        <taxon>Pseudomonadati</taxon>
        <taxon>Pseudomonadota</taxon>
        <taxon>Alphaproteobacteria</taxon>
        <taxon>Hyphomicrobiales</taxon>
        <taxon>Blastochloridaceae</taxon>
        <taxon>Blastochloris</taxon>
    </lineage>
</organism>
<comment type="catalytic activity">
    <reaction evidence="7">
        <text>a UDP-3-O-[(3R)-3-hydroxyacyl]-alpha-D-glucosamine + a (3R)-hydroxyacyl-[ACP] = a UDP-2-N,3-O-bis[(3R)-3-hydroxyacyl]-alpha-D-glucosamine + holo-[ACP] + H(+)</text>
        <dbReference type="Rhea" id="RHEA:53836"/>
        <dbReference type="Rhea" id="RHEA-COMP:9685"/>
        <dbReference type="Rhea" id="RHEA-COMP:9945"/>
        <dbReference type="ChEBI" id="CHEBI:15378"/>
        <dbReference type="ChEBI" id="CHEBI:64479"/>
        <dbReference type="ChEBI" id="CHEBI:78827"/>
        <dbReference type="ChEBI" id="CHEBI:137740"/>
        <dbReference type="ChEBI" id="CHEBI:137748"/>
        <dbReference type="EC" id="2.3.1.191"/>
    </reaction>
</comment>
<gene>
    <name evidence="7" type="primary">lpxD</name>
    <name evidence="9" type="ORF">BV133_2280</name>
</gene>
<comment type="similarity">
    <text evidence="7">Belongs to the transferase hexapeptide repeat family. LpxD subfamily.</text>
</comment>
<comment type="pathway">
    <text evidence="7">Bacterial outer membrane biogenesis; LPS lipid A biosynthesis.</text>
</comment>
<keyword evidence="6 7" id="KW-0012">Acyltransferase</keyword>
<evidence type="ECO:0000256" key="3">
    <source>
        <dbReference type="ARBA" id="ARBA00022679"/>
    </source>
</evidence>
<dbReference type="EC" id="2.3.1.191" evidence="7"/>
<dbReference type="EMBL" id="AP014854">
    <property type="protein sequence ID" value="BAR99873.1"/>
    <property type="molecule type" value="Genomic_DNA"/>
</dbReference>
<name>A0A182D3X5_BLAVI</name>
<protein>
    <recommendedName>
        <fullName evidence="7">UDP-3-O-acylglucosamine N-acyltransferase</fullName>
        <ecNumber evidence="7">2.3.1.191</ecNumber>
    </recommendedName>
</protein>
<evidence type="ECO:0000256" key="2">
    <source>
        <dbReference type="ARBA" id="ARBA00022556"/>
    </source>
</evidence>
<dbReference type="Gene3D" id="2.160.10.10">
    <property type="entry name" value="Hexapeptide repeat proteins"/>
    <property type="match status" value="1"/>
</dbReference>
<comment type="subunit">
    <text evidence="7">Homotrimer.</text>
</comment>
<evidence type="ECO:0000256" key="7">
    <source>
        <dbReference type="HAMAP-Rule" id="MF_00523"/>
    </source>
</evidence>
<dbReference type="InterPro" id="IPR018357">
    <property type="entry name" value="Hexapep_transf_CS"/>
</dbReference>
<dbReference type="GO" id="GO:0009245">
    <property type="term" value="P:lipid A biosynthetic process"/>
    <property type="evidence" value="ECO:0007669"/>
    <property type="project" value="UniProtKB-UniRule"/>
</dbReference>
<keyword evidence="2 7" id="KW-0441">Lipid A biosynthesis</keyword>
<proteinExistence type="inferred from homology"/>
<keyword evidence="1 7" id="KW-0444">Lipid biosynthesis</keyword>
<dbReference type="InterPro" id="IPR011004">
    <property type="entry name" value="Trimer_LpxA-like_sf"/>
</dbReference>
<dbReference type="Gene3D" id="3.40.1390.10">
    <property type="entry name" value="MurE/MurF, N-terminal domain"/>
    <property type="match status" value="1"/>
</dbReference>
<dbReference type="GO" id="GO:0016020">
    <property type="term" value="C:membrane"/>
    <property type="evidence" value="ECO:0007669"/>
    <property type="project" value="GOC"/>
</dbReference>
<dbReference type="InterPro" id="IPR020573">
    <property type="entry name" value="UDP_GlcNAc_AcTrfase_non-rep"/>
</dbReference>
<dbReference type="GO" id="GO:0103118">
    <property type="term" value="F:UDP-3-O-[(3R)-3-hydroxyacyl]-glucosamine N-acyltransferase activity"/>
    <property type="evidence" value="ECO:0007669"/>
    <property type="project" value="UniProtKB-EC"/>
</dbReference>
<evidence type="ECO:0000313" key="9">
    <source>
        <dbReference type="EMBL" id="BAR99873.1"/>
    </source>
</evidence>
<dbReference type="InterPro" id="IPR001451">
    <property type="entry name" value="Hexapep"/>
</dbReference>
<evidence type="ECO:0000256" key="4">
    <source>
        <dbReference type="ARBA" id="ARBA00022737"/>
    </source>
</evidence>
<dbReference type="PROSITE" id="PS00101">
    <property type="entry name" value="HEXAPEP_TRANSFERASES"/>
    <property type="match status" value="1"/>
</dbReference>
<accession>A0A182D3X5</accession>
<dbReference type="HAMAP" id="MF_00523">
    <property type="entry name" value="LpxD"/>
    <property type="match status" value="1"/>
</dbReference>
<dbReference type="AlphaFoldDB" id="A0A182D3X5"/>
<dbReference type="UniPathway" id="UPA00973"/>
<dbReference type="SUPFAM" id="SSF51161">
    <property type="entry name" value="Trimeric LpxA-like enzymes"/>
    <property type="match status" value="1"/>
</dbReference>
<evidence type="ECO:0000256" key="5">
    <source>
        <dbReference type="ARBA" id="ARBA00023098"/>
    </source>
</evidence>
<dbReference type="CDD" id="cd03352">
    <property type="entry name" value="LbH_LpxD"/>
    <property type="match status" value="1"/>
</dbReference>
<evidence type="ECO:0000256" key="1">
    <source>
        <dbReference type="ARBA" id="ARBA00022516"/>
    </source>
</evidence>
<dbReference type="GO" id="GO:0016410">
    <property type="term" value="F:N-acyltransferase activity"/>
    <property type="evidence" value="ECO:0007669"/>
    <property type="project" value="InterPro"/>
</dbReference>
<sequence>MMPEPRFFTRTKTLTLGEVAALVGAETPRLIDPARSISGVAALDRAGPADVTFYDNTKYRDALVASRAAACFVRARLAAAVPEHIAPLVVADAHRALATLSRTLFPEALRPGSAFGATGIAHGAMVHPTARLEPGVTVDPGAVIGADVEIGAGTTITANAVIGQGVRIGRDCSIGPGASVMFALLGNRVVVHGGVRIGQDGFGYAMGPRGHLKVPQLGRVIIQDDVEIGAGTTVDRGASGDTVIGEGTKIDNLVQIAHNVTVGRNCVIVAQVGISGSATLGDFVVLGGQVGVIGHVTIGDGAQIAATSSVKDDVPPGARWGGVPAKPVRVWFREVTMVAKLAAQGGDERPAGKGERGDE</sequence>
<reference evidence="9" key="1">
    <citation type="journal article" date="2015" name="Genome Announc.">
        <title>Complete Genome Sequence of the Bacteriochlorophyll b-Producing Photosynthetic Bacterium Blastochloris viridis.</title>
        <authorList>
            <person name="Tsukatani Y."/>
            <person name="Hirose Y."/>
            <person name="Harada J."/>
            <person name="Misawa N."/>
            <person name="Mori K."/>
            <person name="Inoue K."/>
            <person name="Tamiaki H."/>
        </authorList>
    </citation>
    <scope>NUCLEOTIDE SEQUENCE [LARGE SCALE GENOMIC DNA]</scope>
    <source>
        <strain evidence="9">DSM 133</strain>
    </source>
</reference>
<feature type="domain" description="UDP-3-O-[3-hydroxymyristoyl] glucosamine N-acyltransferase non-repeat region" evidence="8">
    <location>
        <begin position="35"/>
        <end position="101"/>
    </location>
</feature>
<dbReference type="PANTHER" id="PTHR43378:SF2">
    <property type="entry name" value="UDP-3-O-ACYLGLUCOSAMINE N-ACYLTRANSFERASE 1, MITOCHONDRIAL-RELATED"/>
    <property type="match status" value="1"/>
</dbReference>
<dbReference type="PATRIC" id="fig|1079.8.peg.2351"/>
<feature type="active site" description="Proton acceptor" evidence="7">
    <location>
        <position position="258"/>
    </location>
</feature>
<comment type="function">
    <text evidence="7">Catalyzes the N-acylation of UDP-3-O-acylglucosamine using 3-hydroxyacyl-ACP as the acyl donor. Is involved in the biosynthesis of lipid A, a phosphorylated glycolipid that anchors the lipopolysaccharide to the outer membrane of the cell.</text>
</comment>
<dbReference type="PANTHER" id="PTHR43378">
    <property type="entry name" value="UDP-3-O-ACYLGLUCOSAMINE N-ACYLTRANSFERASE"/>
    <property type="match status" value="1"/>
</dbReference>
<dbReference type="NCBIfam" id="TIGR01853">
    <property type="entry name" value="lipid_A_lpxD"/>
    <property type="match status" value="1"/>
</dbReference>
<evidence type="ECO:0000256" key="6">
    <source>
        <dbReference type="ARBA" id="ARBA00023315"/>
    </source>
</evidence>
<dbReference type="NCBIfam" id="NF002060">
    <property type="entry name" value="PRK00892.1"/>
    <property type="match status" value="1"/>
</dbReference>
<dbReference type="Pfam" id="PF04613">
    <property type="entry name" value="LpxD"/>
    <property type="match status" value="1"/>
</dbReference>
<dbReference type="InterPro" id="IPR007691">
    <property type="entry name" value="LpxD"/>
</dbReference>
<dbReference type="Pfam" id="PF00132">
    <property type="entry name" value="Hexapep"/>
    <property type="match status" value="2"/>
</dbReference>
<keyword evidence="4 7" id="KW-0677">Repeat</keyword>
<keyword evidence="5 7" id="KW-0443">Lipid metabolism</keyword>
<evidence type="ECO:0000259" key="8">
    <source>
        <dbReference type="Pfam" id="PF04613"/>
    </source>
</evidence>
<keyword evidence="3 7" id="KW-0808">Transferase</keyword>